<proteinExistence type="predicted"/>
<dbReference type="SUPFAM" id="SSF51905">
    <property type="entry name" value="FAD/NAD(P)-binding domain"/>
    <property type="match status" value="1"/>
</dbReference>
<keyword evidence="7" id="KW-1185">Reference proteome</keyword>
<dbReference type="Gene3D" id="3.30.9.10">
    <property type="entry name" value="D-Amino Acid Oxidase, subunit A, domain 2"/>
    <property type="match status" value="1"/>
</dbReference>
<keyword evidence="2" id="KW-0285">Flavoprotein</keyword>
<dbReference type="RefSeq" id="WP_344216878.1">
    <property type="nucleotide sequence ID" value="NZ_BAAAOS010000031.1"/>
</dbReference>
<dbReference type="InterPro" id="IPR006076">
    <property type="entry name" value="FAD-dep_OxRdtase"/>
</dbReference>
<evidence type="ECO:0000313" key="7">
    <source>
        <dbReference type="Proteomes" id="UP001500393"/>
    </source>
</evidence>
<dbReference type="Gene3D" id="3.50.50.60">
    <property type="entry name" value="FAD/NAD(P)-binding domain"/>
    <property type="match status" value="1"/>
</dbReference>
<keyword evidence="4" id="KW-0560">Oxidoreductase</keyword>
<organism evidence="6 7">
    <name type="scientific">Kribbella sancticallisti</name>
    <dbReference type="NCBI Taxonomy" id="460087"/>
    <lineage>
        <taxon>Bacteria</taxon>
        <taxon>Bacillati</taxon>
        <taxon>Actinomycetota</taxon>
        <taxon>Actinomycetes</taxon>
        <taxon>Propionibacteriales</taxon>
        <taxon>Kribbellaceae</taxon>
        <taxon>Kribbella</taxon>
    </lineage>
</organism>
<keyword evidence="3" id="KW-0274">FAD</keyword>
<dbReference type="SUPFAM" id="SSF54373">
    <property type="entry name" value="FAD-linked reductases, C-terminal domain"/>
    <property type="match status" value="1"/>
</dbReference>
<sequence>MQTYDVAVIGAGAMGSAAARALAMAGREVLVLEQYDLGHHRGGSHGGTRLFRLAIDDEAEARRARESRELWEELESDTGVRMLDLVGGVDHGVDDRAVREFRETFKRLGIEHEVLEPEEAAERWPGLRFETKVLYQPGSGRALAEQALRAIRESARELGVEVRPSCPVTGLRVVGEGVELETPAGVIRAGQVVVTAGPWTTRILAGQLELPAITVTQEQPRFFAPVDDGASWPVFVHHRGGGRAAAYGVFEQGHGVKVGLHATGPEISLDQRDFLVEPRRDAELVAYVRDWYPGLDTTRSEPISCLYDNTERGDFMIDRRGPISVAAGFHGEGFKFVPLVARYLTDLVTGRGSVPKTFAL</sequence>
<comment type="cofactor">
    <cofactor evidence="1">
        <name>FAD</name>
        <dbReference type="ChEBI" id="CHEBI:57692"/>
    </cofactor>
</comment>
<dbReference type="PANTHER" id="PTHR10961">
    <property type="entry name" value="PEROXISOMAL SARCOSINE OXIDASE"/>
    <property type="match status" value="1"/>
</dbReference>
<accession>A0ABP4PN48</accession>
<evidence type="ECO:0000259" key="5">
    <source>
        <dbReference type="Pfam" id="PF01266"/>
    </source>
</evidence>
<gene>
    <name evidence="6" type="ORF">GCM10009789_44700</name>
</gene>
<dbReference type="PANTHER" id="PTHR10961:SF7">
    <property type="entry name" value="FAD DEPENDENT OXIDOREDUCTASE DOMAIN-CONTAINING PROTEIN"/>
    <property type="match status" value="1"/>
</dbReference>
<protein>
    <recommendedName>
        <fullName evidence="5">FAD dependent oxidoreductase domain-containing protein</fullName>
    </recommendedName>
</protein>
<dbReference type="Pfam" id="PF01266">
    <property type="entry name" value="DAO"/>
    <property type="match status" value="1"/>
</dbReference>
<dbReference type="InterPro" id="IPR045170">
    <property type="entry name" value="MTOX"/>
</dbReference>
<feature type="domain" description="FAD dependent oxidoreductase" evidence="5">
    <location>
        <begin position="5"/>
        <end position="347"/>
    </location>
</feature>
<name>A0ABP4PN48_9ACTN</name>
<dbReference type="Proteomes" id="UP001500393">
    <property type="component" value="Unassembled WGS sequence"/>
</dbReference>
<evidence type="ECO:0000256" key="4">
    <source>
        <dbReference type="ARBA" id="ARBA00023002"/>
    </source>
</evidence>
<dbReference type="EMBL" id="BAAAOS010000031">
    <property type="protein sequence ID" value="GAA1586203.1"/>
    <property type="molecule type" value="Genomic_DNA"/>
</dbReference>
<evidence type="ECO:0000313" key="6">
    <source>
        <dbReference type="EMBL" id="GAA1586203.1"/>
    </source>
</evidence>
<evidence type="ECO:0000256" key="3">
    <source>
        <dbReference type="ARBA" id="ARBA00022827"/>
    </source>
</evidence>
<evidence type="ECO:0000256" key="1">
    <source>
        <dbReference type="ARBA" id="ARBA00001974"/>
    </source>
</evidence>
<dbReference type="InterPro" id="IPR036188">
    <property type="entry name" value="FAD/NAD-bd_sf"/>
</dbReference>
<evidence type="ECO:0000256" key="2">
    <source>
        <dbReference type="ARBA" id="ARBA00022630"/>
    </source>
</evidence>
<comment type="caution">
    <text evidence="6">The sequence shown here is derived from an EMBL/GenBank/DDBJ whole genome shotgun (WGS) entry which is preliminary data.</text>
</comment>
<reference evidence="7" key="1">
    <citation type="journal article" date="2019" name="Int. J. Syst. Evol. Microbiol.">
        <title>The Global Catalogue of Microorganisms (GCM) 10K type strain sequencing project: providing services to taxonomists for standard genome sequencing and annotation.</title>
        <authorList>
            <consortium name="The Broad Institute Genomics Platform"/>
            <consortium name="The Broad Institute Genome Sequencing Center for Infectious Disease"/>
            <person name="Wu L."/>
            <person name="Ma J."/>
        </authorList>
    </citation>
    <scope>NUCLEOTIDE SEQUENCE [LARGE SCALE GENOMIC DNA]</scope>
    <source>
        <strain evidence="7">JCM 14969</strain>
    </source>
</reference>